<accession>A0A3N4J0C6</accession>
<sequence length="135" mass="14918">MNSCFKPTFSDNVNSLVVSISYNVTSITDEKSTVLQWLSPLEPQKRHQGVSNRRLGGTGHWFLETAEFQKWCKAEDGSLVIDTLCHQFSGKDVGVACLYCDFHAQEEKVTISMMGGILKQLLAALGETLEISGAF</sequence>
<proteinExistence type="predicted"/>
<reference evidence="1 2" key="1">
    <citation type="journal article" date="2018" name="Nat. Ecol. Evol.">
        <title>Pezizomycetes genomes reveal the molecular basis of ectomycorrhizal truffle lifestyle.</title>
        <authorList>
            <person name="Murat C."/>
            <person name="Payen T."/>
            <person name="Noel B."/>
            <person name="Kuo A."/>
            <person name="Morin E."/>
            <person name="Chen J."/>
            <person name="Kohler A."/>
            <person name="Krizsan K."/>
            <person name="Balestrini R."/>
            <person name="Da Silva C."/>
            <person name="Montanini B."/>
            <person name="Hainaut M."/>
            <person name="Levati E."/>
            <person name="Barry K.W."/>
            <person name="Belfiori B."/>
            <person name="Cichocki N."/>
            <person name="Clum A."/>
            <person name="Dockter R.B."/>
            <person name="Fauchery L."/>
            <person name="Guy J."/>
            <person name="Iotti M."/>
            <person name="Le Tacon F."/>
            <person name="Lindquist E.A."/>
            <person name="Lipzen A."/>
            <person name="Malagnac F."/>
            <person name="Mello A."/>
            <person name="Molinier V."/>
            <person name="Miyauchi S."/>
            <person name="Poulain J."/>
            <person name="Riccioni C."/>
            <person name="Rubini A."/>
            <person name="Sitrit Y."/>
            <person name="Splivallo R."/>
            <person name="Traeger S."/>
            <person name="Wang M."/>
            <person name="Zifcakova L."/>
            <person name="Wipf D."/>
            <person name="Zambonelli A."/>
            <person name="Paolocci F."/>
            <person name="Nowrousian M."/>
            <person name="Ottonello S."/>
            <person name="Baldrian P."/>
            <person name="Spatafora J.W."/>
            <person name="Henrissat B."/>
            <person name="Nagy L.G."/>
            <person name="Aury J.M."/>
            <person name="Wincker P."/>
            <person name="Grigoriev I.V."/>
            <person name="Bonfante P."/>
            <person name="Martin F.M."/>
        </authorList>
    </citation>
    <scope>NUCLEOTIDE SEQUENCE [LARGE SCALE GENOMIC DNA]</scope>
    <source>
        <strain evidence="1 2">120613-1</strain>
    </source>
</reference>
<dbReference type="EMBL" id="ML120522">
    <property type="protein sequence ID" value="RPA90518.1"/>
    <property type="molecule type" value="Genomic_DNA"/>
</dbReference>
<evidence type="ECO:0000313" key="1">
    <source>
        <dbReference type="EMBL" id="RPA90518.1"/>
    </source>
</evidence>
<dbReference type="OrthoDB" id="7464126at2759"/>
<name>A0A3N4J0C6_9PEZI</name>
<keyword evidence="2" id="KW-1185">Reference proteome</keyword>
<protein>
    <submittedName>
        <fullName evidence="1">Uncharacterized protein</fullName>
    </submittedName>
</protein>
<dbReference type="Proteomes" id="UP000276215">
    <property type="component" value="Unassembled WGS sequence"/>
</dbReference>
<organism evidence="1 2">
    <name type="scientific">Choiromyces venosus 120613-1</name>
    <dbReference type="NCBI Taxonomy" id="1336337"/>
    <lineage>
        <taxon>Eukaryota</taxon>
        <taxon>Fungi</taxon>
        <taxon>Dikarya</taxon>
        <taxon>Ascomycota</taxon>
        <taxon>Pezizomycotina</taxon>
        <taxon>Pezizomycetes</taxon>
        <taxon>Pezizales</taxon>
        <taxon>Tuberaceae</taxon>
        <taxon>Choiromyces</taxon>
    </lineage>
</organism>
<gene>
    <name evidence="1" type="ORF">L873DRAFT_433580</name>
</gene>
<evidence type="ECO:0000313" key="2">
    <source>
        <dbReference type="Proteomes" id="UP000276215"/>
    </source>
</evidence>
<dbReference type="AlphaFoldDB" id="A0A3N4J0C6"/>
<dbReference type="STRING" id="1336337.A0A3N4J0C6"/>